<dbReference type="Pfam" id="PF02527">
    <property type="entry name" value="GidB"/>
    <property type="match status" value="1"/>
</dbReference>
<evidence type="ECO:0000256" key="1">
    <source>
        <dbReference type="ARBA" id="ARBA00022490"/>
    </source>
</evidence>
<keyword evidence="8" id="KW-1185">Reference proteome</keyword>
<feature type="binding site" evidence="6">
    <location>
        <position position="74"/>
    </location>
    <ligand>
        <name>S-adenosyl-L-methionine</name>
        <dbReference type="ChEBI" id="CHEBI:59789"/>
    </ligand>
</feature>
<feature type="binding site" evidence="6">
    <location>
        <position position="69"/>
    </location>
    <ligand>
        <name>S-adenosyl-L-methionine</name>
        <dbReference type="ChEBI" id="CHEBI:59789"/>
    </ligand>
</feature>
<feature type="binding site" evidence="6">
    <location>
        <position position="137"/>
    </location>
    <ligand>
        <name>S-adenosyl-L-methionine</name>
        <dbReference type="ChEBI" id="CHEBI:59789"/>
    </ligand>
</feature>
<dbReference type="EC" id="2.1.1.170" evidence="6"/>
<dbReference type="InterPro" id="IPR003682">
    <property type="entry name" value="rRNA_ssu_MeTfrase_G"/>
</dbReference>
<keyword evidence="3 6" id="KW-0489">Methyltransferase</keyword>
<dbReference type="AlphaFoldDB" id="A0A2T6KLU2"/>
<dbReference type="EMBL" id="QBUD01000002">
    <property type="protein sequence ID" value="PUB17176.1"/>
    <property type="molecule type" value="Genomic_DNA"/>
</dbReference>
<evidence type="ECO:0000256" key="4">
    <source>
        <dbReference type="ARBA" id="ARBA00022679"/>
    </source>
</evidence>
<evidence type="ECO:0000313" key="7">
    <source>
        <dbReference type="EMBL" id="PUB17176.1"/>
    </source>
</evidence>
<dbReference type="Proteomes" id="UP000244523">
    <property type="component" value="Unassembled WGS sequence"/>
</dbReference>
<dbReference type="Gene3D" id="3.40.50.150">
    <property type="entry name" value="Vaccinia Virus protein VP39"/>
    <property type="match status" value="1"/>
</dbReference>
<keyword evidence="2 6" id="KW-0698">rRNA processing</keyword>
<comment type="catalytic activity">
    <reaction evidence="6">
        <text>guanosine(527) in 16S rRNA + S-adenosyl-L-methionine = N(7)-methylguanosine(527) in 16S rRNA + S-adenosyl-L-homocysteine</text>
        <dbReference type="Rhea" id="RHEA:42732"/>
        <dbReference type="Rhea" id="RHEA-COMP:10209"/>
        <dbReference type="Rhea" id="RHEA-COMP:10210"/>
        <dbReference type="ChEBI" id="CHEBI:57856"/>
        <dbReference type="ChEBI" id="CHEBI:59789"/>
        <dbReference type="ChEBI" id="CHEBI:74269"/>
        <dbReference type="ChEBI" id="CHEBI:74480"/>
        <dbReference type="EC" id="2.1.1.170"/>
    </reaction>
</comment>
<dbReference type="PANTHER" id="PTHR31760">
    <property type="entry name" value="S-ADENOSYL-L-METHIONINE-DEPENDENT METHYLTRANSFERASES SUPERFAMILY PROTEIN"/>
    <property type="match status" value="1"/>
</dbReference>
<proteinExistence type="inferred from homology"/>
<comment type="similarity">
    <text evidence="6">Belongs to the methyltransferase superfamily. RNA methyltransferase RsmG family.</text>
</comment>
<evidence type="ECO:0000256" key="6">
    <source>
        <dbReference type="HAMAP-Rule" id="MF_00074"/>
    </source>
</evidence>
<dbReference type="HAMAP" id="MF_00074">
    <property type="entry name" value="16SrRNA_methyltr_G"/>
    <property type="match status" value="1"/>
</dbReference>
<comment type="caution">
    <text evidence="6">Lacks conserved residue(s) required for the propagation of feature annotation.</text>
</comment>
<protein>
    <recommendedName>
        <fullName evidence="6">Ribosomal RNA small subunit methyltransferase G</fullName>
        <ecNumber evidence="6">2.1.1.170</ecNumber>
    </recommendedName>
    <alternativeName>
        <fullName evidence="6">16S rRNA 7-methylguanosine methyltransferase</fullName>
        <shortName evidence="6">16S rRNA m7G methyltransferase</shortName>
    </alternativeName>
</protein>
<evidence type="ECO:0000313" key="8">
    <source>
        <dbReference type="Proteomes" id="UP000244523"/>
    </source>
</evidence>
<keyword evidence="1 6" id="KW-0963">Cytoplasm</keyword>
<evidence type="ECO:0000256" key="2">
    <source>
        <dbReference type="ARBA" id="ARBA00022552"/>
    </source>
</evidence>
<evidence type="ECO:0000256" key="3">
    <source>
        <dbReference type="ARBA" id="ARBA00022603"/>
    </source>
</evidence>
<gene>
    <name evidence="6" type="primary">rsmG</name>
    <name evidence="7" type="ORF">C8N45_102186</name>
</gene>
<keyword evidence="4 6" id="KW-0808">Transferase</keyword>
<organism evidence="7 8">
    <name type="scientific">Yoonia sediminilitoris</name>
    <dbReference type="NCBI Taxonomy" id="1286148"/>
    <lineage>
        <taxon>Bacteria</taxon>
        <taxon>Pseudomonadati</taxon>
        <taxon>Pseudomonadota</taxon>
        <taxon>Alphaproteobacteria</taxon>
        <taxon>Rhodobacterales</taxon>
        <taxon>Paracoccaceae</taxon>
        <taxon>Yoonia</taxon>
    </lineage>
</organism>
<comment type="subcellular location">
    <subcellularLocation>
        <location evidence="6">Cytoplasm</location>
    </subcellularLocation>
</comment>
<sequence length="206" mass="22984">MSCQVGGVNVSRETFERLEDFSALVSKWTQKINLISPSTLPEIWERHVSDSAQLYRFSPDIVEKWVDIGSGGGFPGIVVAILAKEKSPRTVFTLIESDQRKVTFLRTAARELGLNAHVLSDRIESATRQQANVVSARALTALSSMMPLVQRHLKSTGTALLHKGKRYATEVADARDSWRFDLEEHRSLTDPEGRILAIRNLRCVGP</sequence>
<dbReference type="SUPFAM" id="SSF53335">
    <property type="entry name" value="S-adenosyl-L-methionine-dependent methyltransferases"/>
    <property type="match status" value="1"/>
</dbReference>
<dbReference type="OrthoDB" id="9808773at2"/>
<reference evidence="7 8" key="1">
    <citation type="submission" date="2018-04" db="EMBL/GenBank/DDBJ databases">
        <title>Genomic Encyclopedia of Archaeal and Bacterial Type Strains, Phase II (KMG-II): from individual species to whole genera.</title>
        <authorList>
            <person name="Goeker M."/>
        </authorList>
    </citation>
    <scope>NUCLEOTIDE SEQUENCE [LARGE SCALE GENOMIC DNA]</scope>
    <source>
        <strain evidence="7 8">DSM 29955</strain>
    </source>
</reference>
<dbReference type="PANTHER" id="PTHR31760:SF0">
    <property type="entry name" value="S-ADENOSYL-L-METHIONINE-DEPENDENT METHYLTRANSFERASES SUPERFAMILY PROTEIN"/>
    <property type="match status" value="1"/>
</dbReference>
<name>A0A2T6KLU2_9RHOB</name>
<dbReference type="PIRSF" id="PIRSF003078">
    <property type="entry name" value="GidB"/>
    <property type="match status" value="1"/>
</dbReference>
<comment type="caution">
    <text evidence="7">The sequence shown here is derived from an EMBL/GenBank/DDBJ whole genome shotgun (WGS) entry which is preliminary data.</text>
</comment>
<feature type="binding site" evidence="6">
    <location>
        <begin position="123"/>
        <end position="124"/>
    </location>
    <ligand>
        <name>S-adenosyl-L-methionine</name>
        <dbReference type="ChEBI" id="CHEBI:59789"/>
    </ligand>
</feature>
<evidence type="ECO:0000256" key="5">
    <source>
        <dbReference type="ARBA" id="ARBA00022691"/>
    </source>
</evidence>
<comment type="function">
    <text evidence="6">Specifically methylates the N7 position of guanine in position 527 of 16S rRNA.</text>
</comment>
<dbReference type="NCBIfam" id="TIGR00138">
    <property type="entry name" value="rsmG_gidB"/>
    <property type="match status" value="1"/>
</dbReference>
<keyword evidence="5 6" id="KW-0949">S-adenosyl-L-methionine</keyword>
<dbReference type="RefSeq" id="WP_108385343.1">
    <property type="nucleotide sequence ID" value="NZ_QBUD01000002.1"/>
</dbReference>
<accession>A0A2T6KLU2</accession>
<dbReference type="InterPro" id="IPR029063">
    <property type="entry name" value="SAM-dependent_MTases_sf"/>
</dbReference>
<dbReference type="GO" id="GO:0005829">
    <property type="term" value="C:cytosol"/>
    <property type="evidence" value="ECO:0007669"/>
    <property type="project" value="TreeGrafter"/>
</dbReference>
<dbReference type="GO" id="GO:0070043">
    <property type="term" value="F:rRNA (guanine-N7-)-methyltransferase activity"/>
    <property type="evidence" value="ECO:0007669"/>
    <property type="project" value="UniProtKB-UniRule"/>
</dbReference>